<gene>
    <name evidence="1" type="ORF">MPNT_280001</name>
</gene>
<evidence type="ECO:0000313" key="2">
    <source>
        <dbReference type="Proteomes" id="UP000663859"/>
    </source>
</evidence>
<proteinExistence type="predicted"/>
<evidence type="ECO:0000313" key="1">
    <source>
        <dbReference type="EMBL" id="CAF0698486.1"/>
    </source>
</evidence>
<dbReference type="AlphaFoldDB" id="A0A8J2BP72"/>
<keyword evidence="2" id="KW-1185">Reference proteome</keyword>
<protein>
    <submittedName>
        <fullName evidence="1">Uncharacterized protein</fullName>
    </submittedName>
</protein>
<organism evidence="1 2">
    <name type="scientific">Candidatus Methylacidithermus pantelleriae</name>
    <dbReference type="NCBI Taxonomy" id="2744239"/>
    <lineage>
        <taxon>Bacteria</taxon>
        <taxon>Pseudomonadati</taxon>
        <taxon>Verrucomicrobiota</taxon>
        <taxon>Methylacidiphilae</taxon>
        <taxon>Methylacidiphilales</taxon>
        <taxon>Methylacidiphilaceae</taxon>
        <taxon>Candidatus Methylacidithermus</taxon>
    </lineage>
</organism>
<sequence length="59" mass="6847">MVSSRLGDPLGPERKKRKLAQFLEWLVSFFRDLAKVLGAHICLRIKATLRGSLKRQRRV</sequence>
<comment type="caution">
    <text evidence="1">The sequence shown here is derived from an EMBL/GenBank/DDBJ whole genome shotgun (WGS) entry which is preliminary data.</text>
</comment>
<reference evidence="1" key="1">
    <citation type="submission" date="2021-02" db="EMBL/GenBank/DDBJ databases">
        <authorList>
            <person name="Cremers G."/>
            <person name="Picone N."/>
        </authorList>
    </citation>
    <scope>NUCLEOTIDE SEQUENCE</scope>
    <source>
        <strain evidence="1">PQ17</strain>
    </source>
</reference>
<accession>A0A8J2BP72</accession>
<dbReference type="Proteomes" id="UP000663859">
    <property type="component" value="Unassembled WGS sequence"/>
</dbReference>
<dbReference type="EMBL" id="CAJNOB010000021">
    <property type="protein sequence ID" value="CAF0698486.1"/>
    <property type="molecule type" value="Genomic_DNA"/>
</dbReference>
<name>A0A8J2BP72_9BACT</name>